<gene>
    <name evidence="3" type="ORF">B0T15DRAFT_250674</name>
</gene>
<organism evidence="3 4">
    <name type="scientific">Chaetomium strumarium</name>
    <dbReference type="NCBI Taxonomy" id="1170767"/>
    <lineage>
        <taxon>Eukaryota</taxon>
        <taxon>Fungi</taxon>
        <taxon>Dikarya</taxon>
        <taxon>Ascomycota</taxon>
        <taxon>Pezizomycotina</taxon>
        <taxon>Sordariomycetes</taxon>
        <taxon>Sordariomycetidae</taxon>
        <taxon>Sordariales</taxon>
        <taxon>Chaetomiaceae</taxon>
        <taxon>Chaetomium</taxon>
    </lineage>
</organism>
<feature type="region of interest" description="Disordered" evidence="1">
    <location>
        <begin position="160"/>
        <end position="182"/>
    </location>
</feature>
<reference evidence="3" key="1">
    <citation type="journal article" date="2023" name="Mol. Phylogenet. Evol.">
        <title>Genome-scale phylogeny and comparative genomics of the fungal order Sordariales.</title>
        <authorList>
            <person name="Hensen N."/>
            <person name="Bonometti L."/>
            <person name="Westerberg I."/>
            <person name="Brannstrom I.O."/>
            <person name="Guillou S."/>
            <person name="Cros-Aarteil S."/>
            <person name="Calhoun S."/>
            <person name="Haridas S."/>
            <person name="Kuo A."/>
            <person name="Mondo S."/>
            <person name="Pangilinan J."/>
            <person name="Riley R."/>
            <person name="LaButti K."/>
            <person name="Andreopoulos B."/>
            <person name="Lipzen A."/>
            <person name="Chen C."/>
            <person name="Yan M."/>
            <person name="Daum C."/>
            <person name="Ng V."/>
            <person name="Clum A."/>
            <person name="Steindorff A."/>
            <person name="Ohm R.A."/>
            <person name="Martin F."/>
            <person name="Silar P."/>
            <person name="Natvig D.O."/>
            <person name="Lalanne C."/>
            <person name="Gautier V."/>
            <person name="Ament-Velasquez S.L."/>
            <person name="Kruys A."/>
            <person name="Hutchinson M.I."/>
            <person name="Powell A.J."/>
            <person name="Barry K."/>
            <person name="Miller A.N."/>
            <person name="Grigoriev I.V."/>
            <person name="Debuchy R."/>
            <person name="Gladieux P."/>
            <person name="Hiltunen Thoren M."/>
            <person name="Johannesson H."/>
        </authorList>
    </citation>
    <scope>NUCLEOTIDE SEQUENCE</scope>
    <source>
        <strain evidence="3">CBS 333.67</strain>
    </source>
</reference>
<evidence type="ECO:0000259" key="2">
    <source>
        <dbReference type="Pfam" id="PF23549"/>
    </source>
</evidence>
<sequence>MEPRFPLLVPPTCRRCGNPCTRFPTGDWNSYGNAGRPFYSCRDYDRHTESVFGCFDDAIGVSHANPPCLCGYFSRRTRRNDGESHFFSCPVGRCGWSLTDYTSEGTPSQGVLASPSGSSPGYSQAAIDTLSAQAAPSANSSQQIVPPRPVLADGTLSQAGPPIFPHNGNSHFDEEESQEPVPQTLHTVSYHESAGEISKSRRRLLCCTVM</sequence>
<comment type="caution">
    <text evidence="3">The sequence shown here is derived from an EMBL/GenBank/DDBJ whole genome shotgun (WGS) entry which is preliminary data.</text>
</comment>
<dbReference type="GeneID" id="87882002"/>
<keyword evidence="4" id="KW-1185">Reference proteome</keyword>
<feature type="compositionally biased region" description="Polar residues" evidence="1">
    <location>
        <begin position="105"/>
        <end position="122"/>
    </location>
</feature>
<evidence type="ECO:0000313" key="4">
    <source>
        <dbReference type="Proteomes" id="UP001273166"/>
    </source>
</evidence>
<protein>
    <recommendedName>
        <fullName evidence="2">GRF-like zinc ribbon domain-containing protein</fullName>
    </recommendedName>
</protein>
<feature type="domain" description="GRF-like zinc ribbon" evidence="2">
    <location>
        <begin position="10"/>
        <end position="58"/>
    </location>
</feature>
<reference evidence="3" key="2">
    <citation type="submission" date="2023-06" db="EMBL/GenBank/DDBJ databases">
        <authorList>
            <consortium name="Lawrence Berkeley National Laboratory"/>
            <person name="Mondo S.J."/>
            <person name="Hensen N."/>
            <person name="Bonometti L."/>
            <person name="Westerberg I."/>
            <person name="Brannstrom I.O."/>
            <person name="Guillou S."/>
            <person name="Cros-Aarteil S."/>
            <person name="Calhoun S."/>
            <person name="Haridas S."/>
            <person name="Kuo A."/>
            <person name="Pangilinan J."/>
            <person name="Riley R."/>
            <person name="Labutti K."/>
            <person name="Andreopoulos B."/>
            <person name="Lipzen A."/>
            <person name="Chen C."/>
            <person name="Yanf M."/>
            <person name="Daum C."/>
            <person name="Ng V."/>
            <person name="Clum A."/>
            <person name="Steindorff A."/>
            <person name="Ohm R."/>
            <person name="Martin F."/>
            <person name="Silar P."/>
            <person name="Natvig D."/>
            <person name="Lalanne C."/>
            <person name="Gautier V."/>
            <person name="Ament-Velasquez S.L."/>
            <person name="Kruys A."/>
            <person name="Hutchinson M.I."/>
            <person name="Powell A.J."/>
            <person name="Barry K."/>
            <person name="Miller A.N."/>
            <person name="Grigoriev I.V."/>
            <person name="Debuchy R."/>
            <person name="Gladieux P."/>
            <person name="Thoren M.H."/>
            <person name="Johannesson H."/>
        </authorList>
    </citation>
    <scope>NUCLEOTIDE SEQUENCE</scope>
    <source>
        <strain evidence="3">CBS 333.67</strain>
    </source>
</reference>
<dbReference type="Proteomes" id="UP001273166">
    <property type="component" value="Unassembled WGS sequence"/>
</dbReference>
<evidence type="ECO:0000313" key="3">
    <source>
        <dbReference type="EMBL" id="KAK3304685.1"/>
    </source>
</evidence>
<evidence type="ECO:0000256" key="1">
    <source>
        <dbReference type="SAM" id="MobiDB-lite"/>
    </source>
</evidence>
<dbReference type="EMBL" id="JAUDZG010000005">
    <property type="protein sequence ID" value="KAK3304685.1"/>
    <property type="molecule type" value="Genomic_DNA"/>
</dbReference>
<dbReference type="AlphaFoldDB" id="A0AAJ0M0P7"/>
<feature type="region of interest" description="Disordered" evidence="1">
    <location>
        <begin position="105"/>
        <end position="124"/>
    </location>
</feature>
<dbReference type="RefSeq" id="XP_062720465.1">
    <property type="nucleotide sequence ID" value="XM_062863173.1"/>
</dbReference>
<name>A0AAJ0M0P7_9PEZI</name>
<accession>A0AAJ0M0P7</accession>
<dbReference type="InterPro" id="IPR056444">
    <property type="entry name" value="Zn_ribbon_GRF_2"/>
</dbReference>
<proteinExistence type="predicted"/>
<dbReference type="Pfam" id="PF23549">
    <property type="entry name" value="Zn_ribbon_GRF_2"/>
    <property type="match status" value="1"/>
</dbReference>